<gene>
    <name evidence="1" type="ORF">EZS28_042570</name>
</gene>
<accession>A0A5J4TVJ6</accession>
<name>A0A5J4TVJ6_9EUKA</name>
<reference evidence="1 2" key="1">
    <citation type="submission" date="2019-03" db="EMBL/GenBank/DDBJ databases">
        <title>Single cell metagenomics reveals metabolic interactions within the superorganism composed of flagellate Streblomastix strix and complex community of Bacteroidetes bacteria on its surface.</title>
        <authorList>
            <person name="Treitli S.C."/>
            <person name="Kolisko M."/>
            <person name="Husnik F."/>
            <person name="Keeling P."/>
            <person name="Hampl V."/>
        </authorList>
    </citation>
    <scope>NUCLEOTIDE SEQUENCE [LARGE SCALE GENOMIC DNA]</scope>
    <source>
        <strain evidence="1">ST1C</strain>
    </source>
</reference>
<feature type="non-terminal residue" evidence="1">
    <location>
        <position position="1"/>
    </location>
</feature>
<evidence type="ECO:0000313" key="1">
    <source>
        <dbReference type="EMBL" id="KAA6361902.1"/>
    </source>
</evidence>
<dbReference type="EMBL" id="SNRW01024908">
    <property type="protein sequence ID" value="KAA6361902.1"/>
    <property type="molecule type" value="Genomic_DNA"/>
</dbReference>
<proteinExistence type="predicted"/>
<organism evidence="1 2">
    <name type="scientific">Streblomastix strix</name>
    <dbReference type="NCBI Taxonomy" id="222440"/>
    <lineage>
        <taxon>Eukaryota</taxon>
        <taxon>Metamonada</taxon>
        <taxon>Preaxostyla</taxon>
        <taxon>Oxymonadida</taxon>
        <taxon>Streblomastigidae</taxon>
        <taxon>Streblomastix</taxon>
    </lineage>
</organism>
<sequence length="60" mass="7417">QWCMLDPKGHCDDYEGSFFEFEFKEVSKIRINREVMIEQQQLEWHNYSRRFNFGQSPKQV</sequence>
<evidence type="ECO:0000313" key="2">
    <source>
        <dbReference type="Proteomes" id="UP000324800"/>
    </source>
</evidence>
<protein>
    <submittedName>
        <fullName evidence="1">Uncharacterized protein</fullName>
    </submittedName>
</protein>
<comment type="caution">
    <text evidence="1">The sequence shown here is derived from an EMBL/GenBank/DDBJ whole genome shotgun (WGS) entry which is preliminary data.</text>
</comment>
<dbReference type="Proteomes" id="UP000324800">
    <property type="component" value="Unassembled WGS sequence"/>
</dbReference>
<dbReference type="AlphaFoldDB" id="A0A5J4TVJ6"/>